<dbReference type="Proteomes" id="UP000297475">
    <property type="component" value="Unassembled WGS sequence"/>
</dbReference>
<dbReference type="InterPro" id="IPR006656">
    <property type="entry name" value="Mopterin_OxRdtase"/>
</dbReference>
<dbReference type="GO" id="GO:1990204">
    <property type="term" value="C:oxidoreductase complex"/>
    <property type="evidence" value="ECO:0007669"/>
    <property type="project" value="UniProtKB-ARBA"/>
</dbReference>
<keyword evidence="5" id="KW-0500">Molybdenum</keyword>
<dbReference type="Gene3D" id="2.20.25.90">
    <property type="entry name" value="ADC-like domains"/>
    <property type="match status" value="1"/>
</dbReference>
<dbReference type="Gene3D" id="3.40.228.10">
    <property type="entry name" value="Dimethylsulfoxide Reductase, domain 2"/>
    <property type="match status" value="1"/>
</dbReference>
<comment type="cofactor">
    <cofactor evidence="2">
        <name>[4Fe-4S] cluster</name>
        <dbReference type="ChEBI" id="CHEBI:49883"/>
    </cofactor>
</comment>
<keyword evidence="10" id="KW-0534">Nitrate assimilation</keyword>
<name>A0A4Z0WIP6_9GAMM</name>
<keyword evidence="13" id="KW-1185">Reference proteome</keyword>
<dbReference type="GO" id="GO:0046872">
    <property type="term" value="F:metal ion binding"/>
    <property type="evidence" value="ECO:0007669"/>
    <property type="project" value="UniProtKB-KW"/>
</dbReference>
<comment type="cofactor">
    <cofactor evidence="1">
        <name>Mo-bis(molybdopterin guanine dinucleotide)</name>
        <dbReference type="ChEBI" id="CHEBI:60539"/>
    </cofactor>
</comment>
<organism evidence="12 13">
    <name type="scientific">Natronospirillum operosum</name>
    <dbReference type="NCBI Taxonomy" id="2759953"/>
    <lineage>
        <taxon>Bacteria</taxon>
        <taxon>Pseudomonadati</taxon>
        <taxon>Pseudomonadota</taxon>
        <taxon>Gammaproteobacteria</taxon>
        <taxon>Oceanospirillales</taxon>
        <taxon>Natronospirillaceae</taxon>
        <taxon>Natronospirillum</taxon>
    </lineage>
</organism>
<dbReference type="GO" id="GO:0016020">
    <property type="term" value="C:membrane"/>
    <property type="evidence" value="ECO:0007669"/>
    <property type="project" value="TreeGrafter"/>
</dbReference>
<dbReference type="PROSITE" id="PS51669">
    <property type="entry name" value="4FE4S_MOW_BIS_MGD"/>
    <property type="match status" value="1"/>
</dbReference>
<dbReference type="GO" id="GO:0016491">
    <property type="term" value="F:oxidoreductase activity"/>
    <property type="evidence" value="ECO:0007669"/>
    <property type="project" value="UniProtKB-KW"/>
</dbReference>
<evidence type="ECO:0000256" key="2">
    <source>
        <dbReference type="ARBA" id="ARBA00001966"/>
    </source>
</evidence>
<dbReference type="InterPro" id="IPR006657">
    <property type="entry name" value="MoPterin_dinucl-bd_dom"/>
</dbReference>
<dbReference type="OrthoDB" id="9810782at2"/>
<evidence type="ECO:0000256" key="1">
    <source>
        <dbReference type="ARBA" id="ARBA00001942"/>
    </source>
</evidence>
<dbReference type="Gene3D" id="2.40.40.20">
    <property type="match status" value="1"/>
</dbReference>
<dbReference type="SUPFAM" id="SSF53706">
    <property type="entry name" value="Formate dehydrogenase/DMSO reductase, domains 1-3"/>
    <property type="match status" value="1"/>
</dbReference>
<evidence type="ECO:0000256" key="10">
    <source>
        <dbReference type="ARBA" id="ARBA00023063"/>
    </source>
</evidence>
<dbReference type="GO" id="GO:0042128">
    <property type="term" value="P:nitrate assimilation"/>
    <property type="evidence" value="ECO:0007669"/>
    <property type="project" value="UniProtKB-KW"/>
</dbReference>
<evidence type="ECO:0000256" key="3">
    <source>
        <dbReference type="ARBA" id="ARBA00008747"/>
    </source>
</evidence>
<dbReference type="InterPro" id="IPR041854">
    <property type="entry name" value="BFD-like_2Fe2S-bd_dom_sf"/>
</dbReference>
<proteinExistence type="inferred from homology"/>
<feature type="domain" description="4Fe-4S Mo/W bis-MGD-type" evidence="11">
    <location>
        <begin position="2"/>
        <end position="58"/>
    </location>
</feature>
<evidence type="ECO:0000256" key="7">
    <source>
        <dbReference type="ARBA" id="ARBA00023002"/>
    </source>
</evidence>
<dbReference type="SMART" id="SM00926">
    <property type="entry name" value="Molybdop_Fe4S4"/>
    <property type="match status" value="1"/>
</dbReference>
<dbReference type="InterPro" id="IPR009010">
    <property type="entry name" value="Asp_de-COase-like_dom_sf"/>
</dbReference>
<evidence type="ECO:0000313" key="12">
    <source>
        <dbReference type="EMBL" id="TGG95737.1"/>
    </source>
</evidence>
<dbReference type="InterPro" id="IPR050123">
    <property type="entry name" value="Prok_molybdopt-oxidoreductase"/>
</dbReference>
<gene>
    <name evidence="12" type="ORF">E4656_04830</name>
</gene>
<keyword evidence="7" id="KW-0560">Oxidoreductase</keyword>
<keyword evidence="6" id="KW-0479">Metal-binding</keyword>
<evidence type="ECO:0000259" key="11">
    <source>
        <dbReference type="PROSITE" id="PS51669"/>
    </source>
</evidence>
<keyword evidence="9" id="KW-0411">Iron-sulfur</keyword>
<dbReference type="Pfam" id="PF00384">
    <property type="entry name" value="Molybdopterin"/>
    <property type="match status" value="1"/>
</dbReference>
<dbReference type="InterPro" id="IPR006963">
    <property type="entry name" value="Mopterin_OxRdtase_4Fe-4S_dom"/>
</dbReference>
<dbReference type="CDD" id="cd02791">
    <property type="entry name" value="MopB_CT_Nitrate-R-NapA-like"/>
    <property type="match status" value="1"/>
</dbReference>
<dbReference type="RefSeq" id="WP_135481653.1">
    <property type="nucleotide sequence ID" value="NZ_SRMF01000001.1"/>
</dbReference>
<dbReference type="Gene3D" id="3.40.50.740">
    <property type="match status" value="1"/>
</dbReference>
<keyword evidence="8" id="KW-0408">Iron</keyword>
<evidence type="ECO:0000313" key="13">
    <source>
        <dbReference type="Proteomes" id="UP000297475"/>
    </source>
</evidence>
<dbReference type="PANTHER" id="PTHR43105">
    <property type="entry name" value="RESPIRATORY NITRATE REDUCTASE"/>
    <property type="match status" value="1"/>
</dbReference>
<dbReference type="GO" id="GO:0043546">
    <property type="term" value="F:molybdopterin cofactor binding"/>
    <property type="evidence" value="ECO:0007669"/>
    <property type="project" value="InterPro"/>
</dbReference>
<dbReference type="GO" id="GO:0051539">
    <property type="term" value="F:4 iron, 4 sulfur cluster binding"/>
    <property type="evidence" value="ECO:0007669"/>
    <property type="project" value="UniProtKB-KW"/>
</dbReference>
<evidence type="ECO:0000256" key="4">
    <source>
        <dbReference type="ARBA" id="ARBA00022485"/>
    </source>
</evidence>
<dbReference type="InterPro" id="IPR041957">
    <property type="entry name" value="CT_Nitrate-R-NapA-like"/>
</dbReference>
<dbReference type="PROSITE" id="PS00551">
    <property type="entry name" value="MOLYBDOPTERIN_PROK_1"/>
    <property type="match status" value="1"/>
</dbReference>
<sequence>MKRQQETTCAYCGVGCGVQATVQDDAVIAVAGSPGHPANRGRLCVKGSALHETLDHSARLLHPEVGGQRVDWPQAIQAVAEGLQDTIRRHGPDSVAFYVSGQLLTEDYYVANKLMKGFIGSGNIDTNSRLCMSSAVSAYKRAFGTDTVPGNYEDLEQADLLILVGSNAAWTHPVLFQRMQAARQKHPDKRMVVIDPRRTATAGSADLHLPLRPGTDAVLFNGLLAWLAEHGHLDEDFLTRHTEGLTATLSMARRTAASVASVAEQCGLTLEQVETFFRWVAATPRTVTFYSMGINQSTSGVDKANAIINLHLATGRIGKPGAAPFSITGQPNAMGGREVGGLANQLAAHMEWDDPAAVERVARFWGASSMASGPGATATELFEHIEQGQIRAVWIMATNPVVSMPEADRVRRALQQCDLVIVSDCMAHTDTLDLAHIRLPATGWSEKDGTVTNSERRISRQRALVPAAGEARHDWWIMSQVAAAMGWGDRFQYRQPVDVFREHAQLTAYENEGQRDLDLGAWADITAAEYDALTPLQWPVNAQWPMGRPRFFADGQFHTPNGRARLIPIHPRTPQSSQDAQQPYRLNTGRLRDQWHTMTRTGIAARLTSHISEPRVSMHPDDAAREQLQDGDWVSIRGSGTSGADGKTASEFCARIDCTRDQRPGELFVPIHWTRQYASQAVASSLVPGHVDPISGQPELKHAVVSVSPWTPSRQGFCWLPQALADPPWPAWIRRDLSGGTLYQIAVEAFSGREWLQQRWPAAQFQSFVDAYAETERVAAFLDGRLSAVIWLQPRLPEVNPEWVDQLLAAELETADRRDLLAGRSGGVADPGPIVCSCYQVGRNEIQSAIGEQGCRSVQALGQSLRCGTNCGSCIPELKTLLERQQQPV</sequence>
<evidence type="ECO:0000256" key="5">
    <source>
        <dbReference type="ARBA" id="ARBA00022505"/>
    </source>
</evidence>
<dbReference type="PANTHER" id="PTHR43105:SF9">
    <property type="entry name" value="NADPH-FE(3+) OXIDOREDUCTASE SUBUNIT ALPHA"/>
    <property type="match status" value="1"/>
</dbReference>
<keyword evidence="4" id="KW-0004">4Fe-4S</keyword>
<dbReference type="InterPro" id="IPR007419">
    <property type="entry name" value="BFD-like_2Fe2S-bd_dom"/>
</dbReference>
<reference evidence="12 13" key="1">
    <citation type="submission" date="2019-04" db="EMBL/GenBank/DDBJ databases">
        <title>Natronospirillum operosus gen. nov., sp. nov., a haloalkaliphilic satellite isolated from decaying biomass of laboratory culture of cyanobacterium Geitlerinema sp. and proposal of Natronospirillaceae fam. nov. and Saccharospirillaceae fam. nov.</title>
        <authorList>
            <person name="Kevbrin V."/>
            <person name="Boltyanskaya Y."/>
            <person name="Koziaeva V."/>
            <person name="Grouzdev D.S."/>
            <person name="Park M."/>
            <person name="Cho J."/>
        </authorList>
    </citation>
    <scope>NUCLEOTIDE SEQUENCE [LARGE SCALE GENOMIC DNA]</scope>
    <source>
        <strain evidence="12 13">G-116</strain>
    </source>
</reference>
<evidence type="ECO:0000256" key="6">
    <source>
        <dbReference type="ARBA" id="ARBA00022723"/>
    </source>
</evidence>
<accession>A0A4Z0WIP6</accession>
<protein>
    <submittedName>
        <fullName evidence="12">Nitrate reductase</fullName>
    </submittedName>
</protein>
<dbReference type="Pfam" id="PF04879">
    <property type="entry name" value="Molybdop_Fe4S4"/>
    <property type="match status" value="1"/>
</dbReference>
<dbReference type="InterPro" id="IPR027467">
    <property type="entry name" value="MopterinOxRdtase_cofactor_BS"/>
</dbReference>
<dbReference type="CDD" id="cd02754">
    <property type="entry name" value="MopB_Nitrate-R-NapA-like"/>
    <property type="match status" value="1"/>
</dbReference>
<evidence type="ECO:0000256" key="9">
    <source>
        <dbReference type="ARBA" id="ARBA00023014"/>
    </source>
</evidence>
<dbReference type="Pfam" id="PF01568">
    <property type="entry name" value="Molydop_binding"/>
    <property type="match status" value="1"/>
</dbReference>
<dbReference type="Gene3D" id="1.10.10.1100">
    <property type="entry name" value="BFD-like [2Fe-2S]-binding domain"/>
    <property type="match status" value="1"/>
</dbReference>
<dbReference type="GO" id="GO:0045333">
    <property type="term" value="P:cellular respiration"/>
    <property type="evidence" value="ECO:0007669"/>
    <property type="project" value="UniProtKB-ARBA"/>
</dbReference>
<dbReference type="SUPFAM" id="SSF50692">
    <property type="entry name" value="ADC-like"/>
    <property type="match status" value="1"/>
</dbReference>
<dbReference type="Pfam" id="PF04324">
    <property type="entry name" value="Fer2_BFD"/>
    <property type="match status" value="1"/>
</dbReference>
<dbReference type="AlphaFoldDB" id="A0A4Z0WIP6"/>
<comment type="similarity">
    <text evidence="3">Belongs to the prokaryotic molybdopterin-containing oxidoreductase family. NasA/NapA/NarB subfamily.</text>
</comment>
<dbReference type="EMBL" id="SRMF01000001">
    <property type="protein sequence ID" value="TGG95737.1"/>
    <property type="molecule type" value="Genomic_DNA"/>
</dbReference>
<comment type="caution">
    <text evidence="12">The sequence shown here is derived from an EMBL/GenBank/DDBJ whole genome shotgun (WGS) entry which is preliminary data.</text>
</comment>
<evidence type="ECO:0000256" key="8">
    <source>
        <dbReference type="ARBA" id="ARBA00023004"/>
    </source>
</evidence>